<accession>D8UCY1</accession>
<evidence type="ECO:0000313" key="2">
    <source>
        <dbReference type="EMBL" id="EFJ42421.1"/>
    </source>
</evidence>
<protein>
    <recommendedName>
        <fullName evidence="4">Pherophorin domain-containing protein</fullName>
    </recommendedName>
</protein>
<evidence type="ECO:0008006" key="4">
    <source>
        <dbReference type="Google" id="ProtNLM"/>
    </source>
</evidence>
<dbReference type="Proteomes" id="UP000001058">
    <property type="component" value="Unassembled WGS sequence"/>
</dbReference>
<dbReference type="GeneID" id="9619787"/>
<dbReference type="EMBL" id="GL378382">
    <property type="protein sequence ID" value="EFJ42421.1"/>
    <property type="molecule type" value="Genomic_DNA"/>
</dbReference>
<feature type="signal peptide" evidence="1">
    <location>
        <begin position="1"/>
        <end position="22"/>
    </location>
</feature>
<keyword evidence="3" id="KW-1185">Reference proteome</keyword>
<reference evidence="2 3" key="1">
    <citation type="journal article" date="2010" name="Science">
        <title>Genomic analysis of organismal complexity in the multicellular green alga Volvox carteri.</title>
        <authorList>
            <person name="Prochnik S.E."/>
            <person name="Umen J."/>
            <person name="Nedelcu A.M."/>
            <person name="Hallmann A."/>
            <person name="Miller S.M."/>
            <person name="Nishii I."/>
            <person name="Ferris P."/>
            <person name="Kuo A."/>
            <person name="Mitros T."/>
            <person name="Fritz-Laylin L.K."/>
            <person name="Hellsten U."/>
            <person name="Chapman J."/>
            <person name="Simakov O."/>
            <person name="Rensing S.A."/>
            <person name="Terry A."/>
            <person name="Pangilinan J."/>
            <person name="Kapitonov V."/>
            <person name="Jurka J."/>
            <person name="Salamov A."/>
            <person name="Shapiro H."/>
            <person name="Schmutz J."/>
            <person name="Grimwood J."/>
            <person name="Lindquist E."/>
            <person name="Lucas S."/>
            <person name="Grigoriev I.V."/>
            <person name="Schmitt R."/>
            <person name="Kirk D."/>
            <person name="Rokhsar D.S."/>
        </authorList>
    </citation>
    <scope>NUCLEOTIDE SEQUENCE [LARGE SCALE GENOMIC DNA]</scope>
    <source>
        <strain evidence="3">f. Nagariensis / Eve</strain>
    </source>
</reference>
<organism evidence="3">
    <name type="scientific">Volvox carteri f. nagariensis</name>
    <dbReference type="NCBI Taxonomy" id="3068"/>
    <lineage>
        <taxon>Eukaryota</taxon>
        <taxon>Viridiplantae</taxon>
        <taxon>Chlorophyta</taxon>
        <taxon>core chlorophytes</taxon>
        <taxon>Chlorophyceae</taxon>
        <taxon>CS clade</taxon>
        <taxon>Chlamydomonadales</taxon>
        <taxon>Volvocaceae</taxon>
        <taxon>Volvox</taxon>
    </lineage>
</organism>
<keyword evidence="1" id="KW-0732">Signal</keyword>
<proteinExistence type="predicted"/>
<dbReference type="KEGG" id="vcn:VOLCADRAFT_107278"/>
<evidence type="ECO:0000256" key="1">
    <source>
        <dbReference type="SAM" id="SignalP"/>
    </source>
</evidence>
<name>D8UCY1_VOLCA</name>
<feature type="chain" id="PRO_5003124379" description="Pherophorin domain-containing protein" evidence="1">
    <location>
        <begin position="23"/>
        <end position="333"/>
    </location>
</feature>
<dbReference type="RefSeq" id="XP_002956484.1">
    <property type="nucleotide sequence ID" value="XM_002956438.1"/>
</dbReference>
<dbReference type="InParanoid" id="D8UCY1"/>
<dbReference type="AlphaFoldDB" id="D8UCY1"/>
<sequence>MQLRIAAVAACALLLWTPLAAAFPMYWYDSITYLDELLPGSDLCDGHPTVAVMPETSPHGSPTPDSSIGFTFYDTVSKNVTYGLCPGSNYTLKVSFPDGPRLALLTADTASQVAFILPTPTAGCPNRVDLGRSMGSRASISFNATFTVPCSTAGLDAGCNGKTVLFKVTSASRVSYNWKQNSVSTQVTVWGACAAAAAASFTTTAAIVTLPAACKAATATPQANGAPTADVPTDHGDDGATDAIAATQSPGTSAGCFSLHSQHPGLPVHGKTGYVAIAFAQTFSSMYPADIVLGWYSNGRNGSPYIDTFAPSVRFVLCPDTYLSYIMVPTAQN</sequence>
<evidence type="ECO:0000313" key="3">
    <source>
        <dbReference type="Proteomes" id="UP000001058"/>
    </source>
</evidence>
<gene>
    <name evidence="2" type="ORF">VOLCADRAFT_107278</name>
</gene>
<dbReference type="OrthoDB" id="540432at2759"/>